<accession>A0A9J6PCK0</accession>
<comment type="caution">
    <text evidence="4">The sequence shown here is derived from an EMBL/GenBank/DDBJ whole genome shotgun (WGS) entry which is preliminary data.</text>
</comment>
<dbReference type="EC" id="2.3.1.-" evidence="4"/>
<evidence type="ECO:0000259" key="3">
    <source>
        <dbReference type="PROSITE" id="PS51186"/>
    </source>
</evidence>
<dbReference type="InterPro" id="IPR050680">
    <property type="entry name" value="YpeA/RimI_acetyltransf"/>
</dbReference>
<dbReference type="PANTHER" id="PTHR43420">
    <property type="entry name" value="ACETYLTRANSFERASE"/>
    <property type="match status" value="1"/>
</dbReference>
<evidence type="ECO:0000256" key="2">
    <source>
        <dbReference type="ARBA" id="ARBA00023315"/>
    </source>
</evidence>
<evidence type="ECO:0000313" key="5">
    <source>
        <dbReference type="Proteomes" id="UP001055804"/>
    </source>
</evidence>
<dbReference type="EMBL" id="JAMZFT010000001">
    <property type="protein sequence ID" value="MCP1335990.1"/>
    <property type="molecule type" value="Genomic_DNA"/>
</dbReference>
<dbReference type="Gene3D" id="3.40.630.30">
    <property type="match status" value="1"/>
</dbReference>
<dbReference type="PROSITE" id="PS51186">
    <property type="entry name" value="GNAT"/>
    <property type="match status" value="1"/>
</dbReference>
<dbReference type="Pfam" id="PF00583">
    <property type="entry name" value="Acetyltransf_1"/>
    <property type="match status" value="1"/>
</dbReference>
<sequence length="136" mass="14338">MCALEQASFPGDLMSRRALARAIASPSVRVLVTPGAGPGGLGAAAIVFYRQGTGVARLYSIATAAAVRGLGHGDALLAAAEADAVGRGCVRMRLEVRADNAVAADWYRRRGFRPLGLRAAYYEDGMDALRFEKRLG</sequence>
<dbReference type="SUPFAM" id="SSF55729">
    <property type="entry name" value="Acyl-CoA N-acyltransferases (Nat)"/>
    <property type="match status" value="1"/>
</dbReference>
<dbReference type="AlphaFoldDB" id="A0A9J6PCK0"/>
<dbReference type="InterPro" id="IPR016181">
    <property type="entry name" value="Acyl_CoA_acyltransferase"/>
</dbReference>
<feature type="domain" description="N-acetyltransferase" evidence="3">
    <location>
        <begin position="1"/>
        <end position="136"/>
    </location>
</feature>
<name>A0A9J6PCK0_9PROT</name>
<dbReference type="RefSeq" id="WP_269331910.1">
    <property type="nucleotide sequence ID" value="NZ_JAMZFT010000001.1"/>
</dbReference>
<gene>
    <name evidence="4" type="ORF">NJQ99_06165</name>
</gene>
<organism evidence="4 5">
    <name type="scientific">Futiania mangrovi</name>
    <dbReference type="NCBI Taxonomy" id="2959716"/>
    <lineage>
        <taxon>Bacteria</taxon>
        <taxon>Pseudomonadati</taxon>
        <taxon>Pseudomonadota</taxon>
        <taxon>Alphaproteobacteria</taxon>
        <taxon>Futianiales</taxon>
        <taxon>Futianiaceae</taxon>
        <taxon>Futiania</taxon>
    </lineage>
</organism>
<proteinExistence type="predicted"/>
<dbReference type="Proteomes" id="UP001055804">
    <property type="component" value="Unassembled WGS sequence"/>
</dbReference>
<evidence type="ECO:0000313" key="4">
    <source>
        <dbReference type="EMBL" id="MCP1335990.1"/>
    </source>
</evidence>
<evidence type="ECO:0000256" key="1">
    <source>
        <dbReference type="ARBA" id="ARBA00022679"/>
    </source>
</evidence>
<protein>
    <submittedName>
        <fullName evidence="4">GNAT family N-acetyltransferase</fullName>
        <ecNumber evidence="4">2.3.1.-</ecNumber>
    </submittedName>
</protein>
<keyword evidence="1 4" id="KW-0808">Transferase</keyword>
<reference evidence="4" key="1">
    <citation type="submission" date="2022-06" db="EMBL/GenBank/DDBJ databases">
        <title>Isolation and Genomics of Futiania mangrovii gen. nov., sp. nov., a Rare and Metabolically-versatile member in the Class Alphaproteobacteria.</title>
        <authorList>
            <person name="Liu L."/>
            <person name="Huang W.-C."/>
            <person name="Pan J."/>
            <person name="Li J."/>
            <person name="Huang Y."/>
            <person name="Du H."/>
            <person name="Liu Y."/>
            <person name="Li M."/>
        </authorList>
    </citation>
    <scope>NUCLEOTIDE SEQUENCE</scope>
    <source>
        <strain evidence="4">FT118</strain>
    </source>
</reference>
<dbReference type="GO" id="GO:0016747">
    <property type="term" value="F:acyltransferase activity, transferring groups other than amino-acyl groups"/>
    <property type="evidence" value="ECO:0007669"/>
    <property type="project" value="InterPro"/>
</dbReference>
<keyword evidence="2 4" id="KW-0012">Acyltransferase</keyword>
<dbReference type="InterPro" id="IPR000182">
    <property type="entry name" value="GNAT_dom"/>
</dbReference>
<dbReference type="PANTHER" id="PTHR43420:SF44">
    <property type="entry name" value="ACETYLTRANSFERASE YPEA"/>
    <property type="match status" value="1"/>
</dbReference>
<keyword evidence="5" id="KW-1185">Reference proteome</keyword>